<dbReference type="InterPro" id="IPR000100">
    <property type="entry name" value="RNase_P"/>
</dbReference>
<comment type="catalytic activity">
    <reaction evidence="6">
        <text>Endonucleolytic cleavage of RNA, removing 5'-extranucleotides from tRNA precursor.</text>
        <dbReference type="EC" id="3.1.26.5"/>
    </reaction>
</comment>
<evidence type="ECO:0000313" key="8">
    <source>
        <dbReference type="EMBL" id="NDL68089.1"/>
    </source>
</evidence>
<keyword evidence="3 6" id="KW-0255">Endonuclease</keyword>
<dbReference type="Proteomes" id="UP000461585">
    <property type="component" value="Unassembled WGS sequence"/>
</dbReference>
<dbReference type="PANTHER" id="PTHR33992:SF1">
    <property type="entry name" value="RIBONUCLEASE P PROTEIN COMPONENT"/>
    <property type="match status" value="1"/>
</dbReference>
<accession>A0A7X5KMQ5</accession>
<name>A0A7X5KMQ5_9FIRM</name>
<evidence type="ECO:0000313" key="9">
    <source>
        <dbReference type="Proteomes" id="UP000461585"/>
    </source>
</evidence>
<evidence type="ECO:0000256" key="3">
    <source>
        <dbReference type="ARBA" id="ARBA00022759"/>
    </source>
</evidence>
<dbReference type="HAMAP" id="MF_00227">
    <property type="entry name" value="RNase_P"/>
    <property type="match status" value="1"/>
</dbReference>
<reference evidence="8 9" key="1">
    <citation type="submission" date="2020-01" db="EMBL/GenBank/DDBJ databases">
        <title>Anaeroalcalibacter tamaniensis gen. nov., sp. nov., moderately halophilic strictly anaerobic fermenter bacterium from mud volcano of Taman peninsula.</title>
        <authorList>
            <person name="Frolova A."/>
            <person name="Merkel A.Y."/>
            <person name="Slobodkin A.I."/>
        </authorList>
    </citation>
    <scope>NUCLEOTIDE SEQUENCE [LARGE SCALE GENOMIC DNA]</scope>
    <source>
        <strain evidence="8 9">F-3ap</strain>
    </source>
</reference>
<comment type="function">
    <text evidence="6">RNaseP catalyzes the removal of the 5'-leader sequence from pre-tRNA to produce the mature 5'-terminus. It can also cleave other RNA substrates such as 4.5S RNA. The protein component plays an auxiliary but essential role in vivo by binding to the 5'-leader sequence and broadening the substrate specificity of the ribozyme.</text>
</comment>
<organism evidence="8 9">
    <name type="scientific">Anaerotalea alkaliphila</name>
    <dbReference type="NCBI Taxonomy" id="2662126"/>
    <lineage>
        <taxon>Bacteria</taxon>
        <taxon>Bacillati</taxon>
        <taxon>Bacillota</taxon>
        <taxon>Clostridia</taxon>
        <taxon>Eubacteriales</taxon>
        <taxon>Anaerotalea</taxon>
    </lineage>
</organism>
<keyword evidence="4 6" id="KW-0378">Hydrolase</keyword>
<gene>
    <name evidence="6 8" type="primary">rnpA</name>
    <name evidence="8" type="ORF">GXN74_10085</name>
</gene>
<evidence type="ECO:0000256" key="6">
    <source>
        <dbReference type="HAMAP-Rule" id="MF_00227"/>
    </source>
</evidence>
<comment type="similarity">
    <text evidence="6">Belongs to the RnpA family.</text>
</comment>
<keyword evidence="5 6" id="KW-0694">RNA-binding</keyword>
<evidence type="ECO:0000256" key="7">
    <source>
        <dbReference type="NCBIfam" id="TIGR00188"/>
    </source>
</evidence>
<keyword evidence="1 6" id="KW-0819">tRNA processing</keyword>
<evidence type="ECO:0000256" key="1">
    <source>
        <dbReference type="ARBA" id="ARBA00022694"/>
    </source>
</evidence>
<dbReference type="GO" id="GO:0004526">
    <property type="term" value="F:ribonuclease P activity"/>
    <property type="evidence" value="ECO:0007669"/>
    <property type="project" value="UniProtKB-UniRule"/>
</dbReference>
<keyword evidence="2 6" id="KW-0540">Nuclease</keyword>
<dbReference type="GO" id="GO:0000049">
    <property type="term" value="F:tRNA binding"/>
    <property type="evidence" value="ECO:0007669"/>
    <property type="project" value="UniProtKB-UniRule"/>
</dbReference>
<sequence>MKNFNSIKKNKDFRAIYQLKKSHGNKTLVMYVGPNGLDHSRIGISVSRKVGNSVVRHRLTRLVREVYRKHENALLPGWDLVVVLRETAAGKSLGELESAFLHLAGRHKLWKREEKLLY</sequence>
<dbReference type="PANTHER" id="PTHR33992">
    <property type="entry name" value="RIBONUCLEASE P PROTEIN COMPONENT"/>
    <property type="match status" value="1"/>
</dbReference>
<evidence type="ECO:0000256" key="5">
    <source>
        <dbReference type="ARBA" id="ARBA00022884"/>
    </source>
</evidence>
<comment type="subunit">
    <text evidence="6">Consists of a catalytic RNA component (M1 or rnpB) and a protein subunit.</text>
</comment>
<dbReference type="NCBIfam" id="TIGR00188">
    <property type="entry name" value="rnpA"/>
    <property type="match status" value="1"/>
</dbReference>
<dbReference type="GO" id="GO:0030677">
    <property type="term" value="C:ribonuclease P complex"/>
    <property type="evidence" value="ECO:0007669"/>
    <property type="project" value="TreeGrafter"/>
</dbReference>
<evidence type="ECO:0000256" key="4">
    <source>
        <dbReference type="ARBA" id="ARBA00022801"/>
    </source>
</evidence>
<dbReference type="GO" id="GO:0042781">
    <property type="term" value="F:3'-tRNA processing endoribonuclease activity"/>
    <property type="evidence" value="ECO:0007669"/>
    <property type="project" value="TreeGrafter"/>
</dbReference>
<protein>
    <recommendedName>
        <fullName evidence="6 7">Ribonuclease P protein component</fullName>
        <shortName evidence="6">RNase P protein</shortName>
        <shortName evidence="6">RNaseP protein</shortName>
        <ecNumber evidence="6 7">3.1.26.5</ecNumber>
    </recommendedName>
    <alternativeName>
        <fullName evidence="6">Protein C5</fullName>
    </alternativeName>
</protein>
<comment type="caution">
    <text evidence="8">The sequence shown here is derived from an EMBL/GenBank/DDBJ whole genome shotgun (WGS) entry which is preliminary data.</text>
</comment>
<dbReference type="EMBL" id="JAAEEH010000027">
    <property type="protein sequence ID" value="NDL68089.1"/>
    <property type="molecule type" value="Genomic_DNA"/>
</dbReference>
<keyword evidence="9" id="KW-1185">Reference proteome</keyword>
<dbReference type="Gene3D" id="3.30.230.10">
    <property type="match status" value="1"/>
</dbReference>
<dbReference type="SUPFAM" id="SSF54211">
    <property type="entry name" value="Ribosomal protein S5 domain 2-like"/>
    <property type="match status" value="1"/>
</dbReference>
<dbReference type="AlphaFoldDB" id="A0A7X5KMQ5"/>
<dbReference type="RefSeq" id="WP_162370812.1">
    <property type="nucleotide sequence ID" value="NZ_JAAEEH010000027.1"/>
</dbReference>
<dbReference type="EC" id="3.1.26.5" evidence="6 7"/>
<proteinExistence type="inferred from homology"/>
<dbReference type="Pfam" id="PF00825">
    <property type="entry name" value="Ribonuclease_P"/>
    <property type="match status" value="1"/>
</dbReference>
<evidence type="ECO:0000256" key="2">
    <source>
        <dbReference type="ARBA" id="ARBA00022722"/>
    </source>
</evidence>
<dbReference type="GO" id="GO:0001682">
    <property type="term" value="P:tRNA 5'-leader removal"/>
    <property type="evidence" value="ECO:0007669"/>
    <property type="project" value="UniProtKB-UniRule"/>
</dbReference>
<dbReference type="InterPro" id="IPR014721">
    <property type="entry name" value="Ribsml_uS5_D2-typ_fold_subgr"/>
</dbReference>
<dbReference type="InterPro" id="IPR020568">
    <property type="entry name" value="Ribosomal_Su5_D2-typ_SF"/>
</dbReference>